<name>A0A645GP83_9ZZZZ</name>
<accession>A0A645GP83</accession>
<organism evidence="1">
    <name type="scientific">bioreactor metagenome</name>
    <dbReference type="NCBI Taxonomy" id="1076179"/>
    <lineage>
        <taxon>unclassified sequences</taxon>
        <taxon>metagenomes</taxon>
        <taxon>ecological metagenomes</taxon>
    </lineage>
</organism>
<sequence length="105" mass="11286">MTKSAGLHIPVGIDMQIAVSAAHTAKAGQRVGGGGHGENSKIRILHGAQLTLQQNGFACLQRVMDKPDRVAHIGTDCFPQGQQLLHQVVGVQRGFVVKMFEQDVF</sequence>
<comment type="caution">
    <text evidence="1">The sequence shown here is derived from an EMBL/GenBank/DDBJ whole genome shotgun (WGS) entry which is preliminary data.</text>
</comment>
<reference evidence="1" key="1">
    <citation type="submission" date="2019-08" db="EMBL/GenBank/DDBJ databases">
        <authorList>
            <person name="Kucharzyk K."/>
            <person name="Murdoch R.W."/>
            <person name="Higgins S."/>
            <person name="Loffler F."/>
        </authorList>
    </citation>
    <scope>NUCLEOTIDE SEQUENCE</scope>
</reference>
<dbReference type="AlphaFoldDB" id="A0A645GP83"/>
<protein>
    <submittedName>
        <fullName evidence="1">Uncharacterized protein</fullName>
    </submittedName>
</protein>
<dbReference type="EMBL" id="VSSQ01079105">
    <property type="protein sequence ID" value="MPN28721.1"/>
    <property type="molecule type" value="Genomic_DNA"/>
</dbReference>
<proteinExistence type="predicted"/>
<evidence type="ECO:0000313" key="1">
    <source>
        <dbReference type="EMBL" id="MPN28721.1"/>
    </source>
</evidence>
<gene>
    <name evidence="1" type="ORF">SDC9_176166</name>
</gene>